<name>A0A8J4EJE5_9ACTN</name>
<dbReference type="AlphaFoldDB" id="A0A8J4EJE5"/>
<dbReference type="Gene3D" id="3.40.50.300">
    <property type="entry name" value="P-loop containing nucleotide triphosphate hydrolases"/>
    <property type="match status" value="1"/>
</dbReference>
<dbReference type="EMBL" id="BOPO01000037">
    <property type="protein sequence ID" value="GIL27067.1"/>
    <property type="molecule type" value="Genomic_DNA"/>
</dbReference>
<evidence type="ECO:0000256" key="1">
    <source>
        <dbReference type="SAM" id="MobiDB-lite"/>
    </source>
</evidence>
<dbReference type="PANTHER" id="PTHR22683:SF41">
    <property type="entry name" value="DNA TRANSLOCASE FTSK"/>
    <property type="match status" value="1"/>
</dbReference>
<comment type="caution">
    <text evidence="2">The sequence shown here is derived from an EMBL/GenBank/DDBJ whole genome shotgun (WGS) entry which is preliminary data.</text>
</comment>
<keyword evidence="3" id="KW-1185">Reference proteome</keyword>
<organism evidence="2 3">
    <name type="scientific">Actinocatenispora comari</name>
    <dbReference type="NCBI Taxonomy" id="2807577"/>
    <lineage>
        <taxon>Bacteria</taxon>
        <taxon>Bacillati</taxon>
        <taxon>Actinomycetota</taxon>
        <taxon>Actinomycetes</taxon>
        <taxon>Micromonosporales</taxon>
        <taxon>Micromonosporaceae</taxon>
        <taxon>Actinocatenispora</taxon>
    </lineage>
</organism>
<dbReference type="PANTHER" id="PTHR22683">
    <property type="entry name" value="SPORULATION PROTEIN RELATED"/>
    <property type="match status" value="1"/>
</dbReference>
<evidence type="ECO:0008006" key="4">
    <source>
        <dbReference type="Google" id="ProtNLM"/>
    </source>
</evidence>
<dbReference type="RefSeq" id="WP_207124823.1">
    <property type="nucleotide sequence ID" value="NZ_BOPO01000037.1"/>
</dbReference>
<dbReference type="InterPro" id="IPR050206">
    <property type="entry name" value="FtsK/SpoIIIE/SftA"/>
</dbReference>
<evidence type="ECO:0000313" key="3">
    <source>
        <dbReference type="Proteomes" id="UP000614996"/>
    </source>
</evidence>
<sequence>MATRLVMSSRRRTVEVRRSLVEALPFWVRLPVWCGVGGYRLVKAAIQHPRTTAVTATLGTAGVLGGRWALAGVVLAPVAAAVVWRIAWPASFAQRVTPRLLRWQRRWIRYGRRWNGWMMRCRLGVSDPGGDVVVIPQIRRVEVTPAADRLLIDVPAGLTVDTIRQRSAELANAARALDCRVRSTGSPGLAWVEFQRKDVLVATIPALPIPRAAEGEDLVPLDLAAVPVGTREDGTPWTLPVLGRHVLVAGRSRAGKGSVLWSVLRYLAPAIRCGLVKVSGIDPKGGMELSIGRPLFTRYEADQLEAMVALLEAEADHMDCVASELAGNVRKFTPSMEHPLHLVVVDELATLTAYAPMEVRRRAETALGRLLTKGAAVGWAVLGLVQEPSKDIIPMRGLFTYRLALCLDTPSQVDMVLGDGMRDLGALADQISLSTPGMGYALSEFEKEPFRVRAAYVADDEIRAMAGEYAPITTDSNDIEDIPAAPVVGDGNEGQADETEPADARPVEPVEVVELEECPPADVTPVVPDSLLAKLRGLSAAGGSDGTEAA</sequence>
<reference evidence="3" key="1">
    <citation type="journal article" date="2021" name="Int. J. Syst. Evol. Microbiol.">
        <title>Actinocatenispora comari sp. nov., an endophytic actinomycete isolated from aerial parts of Comarum salesowianum.</title>
        <authorList>
            <person name="Oyunbileg N."/>
            <person name="Iizaka Y."/>
            <person name="Hamada M."/>
            <person name="Davaapurev B.O."/>
            <person name="Fukumoto A."/>
            <person name="Tsetseg B."/>
            <person name="Kato F."/>
            <person name="Tamura T."/>
            <person name="Batkhuu J."/>
            <person name="Anzai Y."/>
        </authorList>
    </citation>
    <scope>NUCLEOTIDE SEQUENCE [LARGE SCALE GENOMIC DNA]</scope>
    <source>
        <strain evidence="3">NUM-2625</strain>
    </source>
</reference>
<proteinExistence type="predicted"/>
<dbReference type="InterPro" id="IPR027417">
    <property type="entry name" value="P-loop_NTPase"/>
</dbReference>
<dbReference type="SUPFAM" id="SSF52540">
    <property type="entry name" value="P-loop containing nucleoside triphosphate hydrolases"/>
    <property type="match status" value="1"/>
</dbReference>
<feature type="region of interest" description="Disordered" evidence="1">
    <location>
        <begin position="474"/>
        <end position="506"/>
    </location>
</feature>
<accession>A0A8J4EJE5</accession>
<gene>
    <name evidence="2" type="ORF">NUM_23210</name>
</gene>
<protein>
    <recommendedName>
        <fullName evidence="4">Cell division protein FtsK</fullName>
    </recommendedName>
</protein>
<evidence type="ECO:0000313" key="2">
    <source>
        <dbReference type="EMBL" id="GIL27067.1"/>
    </source>
</evidence>
<dbReference type="Proteomes" id="UP000614996">
    <property type="component" value="Unassembled WGS sequence"/>
</dbReference>